<evidence type="ECO:0000256" key="4">
    <source>
        <dbReference type="ARBA" id="ARBA00023136"/>
    </source>
</evidence>
<dbReference type="InterPro" id="IPR033985">
    <property type="entry name" value="SusD-like_N"/>
</dbReference>
<comment type="caution">
    <text evidence="8">The sequence shown here is derived from an EMBL/GenBank/DDBJ whole genome shotgun (WGS) entry which is preliminary data.</text>
</comment>
<reference evidence="8 9" key="1">
    <citation type="journal article" date="1992" name="Int. J. Syst. Bacteriol.">
        <title>Sphingobacterium antarcticus sp. nov. a Psychrotrophic Bacterium from the Soils of Schirmacher Oasis, Antarctica.</title>
        <authorList>
            <person name="Shivaji S."/>
            <person name="Ray M.K."/>
            <person name="Rao N.S."/>
            <person name="Saiserr L."/>
            <person name="Jagannadham M.V."/>
            <person name="Kumar G.S."/>
            <person name="Reddy G."/>
            <person name="Bhargava P.M."/>
        </authorList>
    </citation>
    <scope>NUCLEOTIDE SEQUENCE [LARGE SCALE GENOMIC DNA]</scope>
    <source>
        <strain evidence="8 9">4BY</strain>
    </source>
</reference>
<dbReference type="PROSITE" id="PS51257">
    <property type="entry name" value="PROKAR_LIPOPROTEIN"/>
    <property type="match status" value="1"/>
</dbReference>
<accession>A0A081PC08</accession>
<keyword evidence="4" id="KW-0472">Membrane</keyword>
<protein>
    <submittedName>
        <fullName evidence="8">Uncharacterized protein</fullName>
    </submittedName>
</protein>
<evidence type="ECO:0000256" key="1">
    <source>
        <dbReference type="ARBA" id="ARBA00004442"/>
    </source>
</evidence>
<feature type="domain" description="SusD-like N-terminal" evidence="7">
    <location>
        <begin position="110"/>
        <end position="238"/>
    </location>
</feature>
<comment type="subcellular location">
    <subcellularLocation>
        <location evidence="1">Cell outer membrane</location>
    </subcellularLocation>
</comment>
<dbReference type="RefSeq" id="WP_037444871.1">
    <property type="nucleotide sequence ID" value="NZ_JNFF01000117.1"/>
</dbReference>
<dbReference type="Pfam" id="PF07980">
    <property type="entry name" value="SusD_RagB"/>
    <property type="match status" value="1"/>
</dbReference>
<dbReference type="OrthoDB" id="621570at2"/>
<proteinExistence type="inferred from homology"/>
<dbReference type="EMBL" id="JNFF01000117">
    <property type="protein sequence ID" value="KEQ28231.1"/>
    <property type="molecule type" value="Genomic_DNA"/>
</dbReference>
<dbReference type="eggNOG" id="COG2913">
    <property type="taxonomic scope" value="Bacteria"/>
</dbReference>
<dbReference type="Proteomes" id="UP000028007">
    <property type="component" value="Unassembled WGS sequence"/>
</dbReference>
<keyword evidence="5" id="KW-0998">Cell outer membrane</keyword>
<comment type="similarity">
    <text evidence="2">Belongs to the SusD family.</text>
</comment>
<keyword evidence="3" id="KW-0732">Signal</keyword>
<dbReference type="GO" id="GO:0009279">
    <property type="term" value="C:cell outer membrane"/>
    <property type="evidence" value="ECO:0007669"/>
    <property type="project" value="UniProtKB-SubCell"/>
</dbReference>
<evidence type="ECO:0000256" key="2">
    <source>
        <dbReference type="ARBA" id="ARBA00006275"/>
    </source>
</evidence>
<dbReference type="CDD" id="cd08977">
    <property type="entry name" value="SusD"/>
    <property type="match status" value="1"/>
</dbReference>
<evidence type="ECO:0000256" key="3">
    <source>
        <dbReference type="ARBA" id="ARBA00022729"/>
    </source>
</evidence>
<dbReference type="InterPro" id="IPR011990">
    <property type="entry name" value="TPR-like_helical_dom_sf"/>
</dbReference>
<feature type="domain" description="RagB/SusD" evidence="6">
    <location>
        <begin position="331"/>
        <end position="479"/>
    </location>
</feature>
<organism evidence="8 9">
    <name type="scientific">Pedobacter antarcticus 4BY</name>
    <dbReference type="NCBI Taxonomy" id="1358423"/>
    <lineage>
        <taxon>Bacteria</taxon>
        <taxon>Pseudomonadati</taxon>
        <taxon>Bacteroidota</taxon>
        <taxon>Sphingobacteriia</taxon>
        <taxon>Sphingobacteriales</taxon>
        <taxon>Sphingobacteriaceae</taxon>
        <taxon>Pedobacter</taxon>
    </lineage>
</organism>
<name>A0A081PC08_9SPHI</name>
<dbReference type="Gene3D" id="1.25.40.390">
    <property type="match status" value="1"/>
</dbReference>
<dbReference type="SUPFAM" id="SSF48452">
    <property type="entry name" value="TPR-like"/>
    <property type="match status" value="1"/>
</dbReference>
<dbReference type="AlphaFoldDB" id="A0A081PC08"/>
<keyword evidence="9" id="KW-1185">Reference proteome</keyword>
<evidence type="ECO:0000259" key="6">
    <source>
        <dbReference type="Pfam" id="PF07980"/>
    </source>
</evidence>
<dbReference type="Pfam" id="PF14322">
    <property type="entry name" value="SusD-like_3"/>
    <property type="match status" value="1"/>
</dbReference>
<sequence>MKFKNRKKLQLHSIVVSALAIVLLLSSSVFFGACKKLVDVPKSSNLVLSKDVFATNEKATSAVLGLYNKMVALNLSMSNGGLTIYSALSADELYNPAPHTNYDPFSLNNIPSNNGIIYNNFWNTGYKNIYHANAILEGLNNSTTLNNVVKNQLIGETLVIRALYLFYLTNLYGDVPLVMTTNFERNALMARTAKEVVTEQLITDLKTAIELLPSAYASALRARVNSFTARSLLARVYLYKRDWNNAEIESTGVISSGIYSLESELNKTFTSSSKETIWQVVRENLNTAEAAVLIPVSATVLPGLALRENLLNSFELGDQRKSRWTAVNIVNNQRYYYPYKYKIRSGSTVGECLIVFRLAEQYLIRAEARAEQGDLRGAVLDLNILRTRSRAPVTAEISNPLPDLSLDLVKSSVLDAVYKERSNELFCEWGHRWFDLKRTAMANAVLSKLKPTWKAYAQLYPIPFEETQINIFLTQNSGYAN</sequence>
<evidence type="ECO:0000313" key="9">
    <source>
        <dbReference type="Proteomes" id="UP000028007"/>
    </source>
</evidence>
<dbReference type="InterPro" id="IPR012944">
    <property type="entry name" value="SusD_RagB_dom"/>
</dbReference>
<evidence type="ECO:0000256" key="5">
    <source>
        <dbReference type="ARBA" id="ARBA00023237"/>
    </source>
</evidence>
<evidence type="ECO:0000313" key="8">
    <source>
        <dbReference type="EMBL" id="KEQ28231.1"/>
    </source>
</evidence>
<gene>
    <name evidence="8" type="ORF">N180_00930</name>
</gene>
<evidence type="ECO:0000259" key="7">
    <source>
        <dbReference type="Pfam" id="PF14322"/>
    </source>
</evidence>